<feature type="signal peptide" evidence="1">
    <location>
        <begin position="1"/>
        <end position="31"/>
    </location>
</feature>
<dbReference type="EMBL" id="FTOA01000002">
    <property type="protein sequence ID" value="SIS50259.1"/>
    <property type="molecule type" value="Genomic_DNA"/>
</dbReference>
<sequence>MVQPSFSRSRLILRLGLLVLTSMIGFGSAHAETAASSETGIRFVQIATGPTAGTYFPVGGLIANAISNPPGSRPCERGGSCGVPGLIAVAQSTNGSMANLASLAAGTVDLGMSQADLAYWAYHGTGVYKGKEPQSKLRGIAMLYSESIHLVARKDARITSVADLKGKRVSVGEEGSGTLVDAMLVLEAYGLRKTDIKPEYTRPSSAADALIQGKIDAFFFVAGAPVSAVTALTNEGLATLVPLSGPPAHALAQQYPFLLVSTIPADTYEGVPETPTLSVGALLVCSADAPDELVYGITAAIFHPNTRPLFAKGHPAANKIALETASTGLGIPLHAGAARYYDGQKGASATNPTQ</sequence>
<proteinExistence type="predicted"/>
<dbReference type="Pfam" id="PF16868">
    <property type="entry name" value="NMT1_3"/>
    <property type="match status" value="1"/>
</dbReference>
<evidence type="ECO:0000256" key="1">
    <source>
        <dbReference type="SAM" id="SignalP"/>
    </source>
</evidence>
<dbReference type="Proteomes" id="UP000185678">
    <property type="component" value="Unassembled WGS sequence"/>
</dbReference>
<dbReference type="AlphaFoldDB" id="A0A1N7JLP2"/>
<dbReference type="Gene3D" id="3.40.190.10">
    <property type="entry name" value="Periplasmic binding protein-like II"/>
    <property type="match status" value="2"/>
</dbReference>
<gene>
    <name evidence="2" type="ORF">SAMN05421779_102373</name>
</gene>
<evidence type="ECO:0008006" key="4">
    <source>
        <dbReference type="Google" id="ProtNLM"/>
    </source>
</evidence>
<keyword evidence="3" id="KW-1185">Reference proteome</keyword>
<organism evidence="2 3">
    <name type="scientific">Insolitispirillum peregrinum</name>
    <dbReference type="NCBI Taxonomy" id="80876"/>
    <lineage>
        <taxon>Bacteria</taxon>
        <taxon>Pseudomonadati</taxon>
        <taxon>Pseudomonadota</taxon>
        <taxon>Alphaproteobacteria</taxon>
        <taxon>Rhodospirillales</taxon>
        <taxon>Novispirillaceae</taxon>
        <taxon>Insolitispirillum</taxon>
    </lineage>
</organism>
<dbReference type="PANTHER" id="PTHR42941:SF1">
    <property type="entry name" value="SLL1037 PROTEIN"/>
    <property type="match status" value="1"/>
</dbReference>
<dbReference type="SUPFAM" id="SSF53850">
    <property type="entry name" value="Periplasmic binding protein-like II"/>
    <property type="match status" value="1"/>
</dbReference>
<reference evidence="2 3" key="1">
    <citation type="submission" date="2017-01" db="EMBL/GenBank/DDBJ databases">
        <authorList>
            <person name="Mah S.A."/>
            <person name="Swanson W.J."/>
            <person name="Moy G.W."/>
            <person name="Vacquier V.D."/>
        </authorList>
    </citation>
    <scope>NUCLEOTIDE SEQUENCE [LARGE SCALE GENOMIC DNA]</scope>
    <source>
        <strain evidence="2 3">DSM 11589</strain>
    </source>
</reference>
<keyword evidence="1" id="KW-0732">Signal</keyword>
<evidence type="ECO:0000313" key="2">
    <source>
        <dbReference type="EMBL" id="SIS50259.1"/>
    </source>
</evidence>
<dbReference type="InterPro" id="IPR011852">
    <property type="entry name" value="TRAP_TAXI"/>
</dbReference>
<dbReference type="CDD" id="cd13520">
    <property type="entry name" value="PBP2_TAXI_TRAP"/>
    <property type="match status" value="1"/>
</dbReference>
<dbReference type="RefSeq" id="WP_084194615.1">
    <property type="nucleotide sequence ID" value="NZ_FTOA01000002.1"/>
</dbReference>
<dbReference type="PANTHER" id="PTHR42941">
    <property type="entry name" value="SLL1037 PROTEIN"/>
    <property type="match status" value="1"/>
</dbReference>
<dbReference type="STRING" id="80876.SAMN05421779_102373"/>
<accession>A0A1N7JLP2</accession>
<name>A0A1N7JLP2_9PROT</name>
<evidence type="ECO:0000313" key="3">
    <source>
        <dbReference type="Proteomes" id="UP000185678"/>
    </source>
</evidence>
<protein>
    <recommendedName>
        <fullName evidence="4">TRAP transporter solute receptor, TAXI family</fullName>
    </recommendedName>
</protein>
<feature type="chain" id="PRO_5012636625" description="TRAP transporter solute receptor, TAXI family" evidence="1">
    <location>
        <begin position="32"/>
        <end position="354"/>
    </location>
</feature>
<dbReference type="NCBIfam" id="TIGR02122">
    <property type="entry name" value="TRAP_TAXI"/>
    <property type="match status" value="1"/>
</dbReference>